<feature type="compositionally biased region" description="Low complexity" evidence="1">
    <location>
        <begin position="44"/>
        <end position="57"/>
    </location>
</feature>
<evidence type="ECO:0000313" key="3">
    <source>
        <dbReference type="Proteomes" id="UP000254425"/>
    </source>
</evidence>
<dbReference type="AlphaFoldDB" id="A0A345XRZ1"/>
<gene>
    <name evidence="2" type="ORF">DVA86_18895</name>
</gene>
<name>A0A345XRZ1_9ACTN</name>
<feature type="region of interest" description="Disordered" evidence="1">
    <location>
        <begin position="34"/>
        <end position="109"/>
    </location>
</feature>
<dbReference type="EMBL" id="CP031320">
    <property type="protein sequence ID" value="AXK34407.1"/>
    <property type="molecule type" value="Genomic_DNA"/>
</dbReference>
<protein>
    <submittedName>
        <fullName evidence="2">Uncharacterized protein</fullName>
    </submittedName>
</protein>
<evidence type="ECO:0000256" key="1">
    <source>
        <dbReference type="SAM" id="MobiDB-lite"/>
    </source>
</evidence>
<sequence length="135" mass="14155">MLSRALSGAGWLVALLLGLSALTTVLCLPAEHHDGNVHGPAPAPALTTALTQPAEPAGPDTPELSRPASCGPTEHLPAGSSESRQTPRQSPDLLAVRAPALTSARHPEAPLHITFGEQRPRTGRTTLTSICRWRI</sequence>
<proteinExistence type="predicted"/>
<accession>A0A345XRZ1</accession>
<keyword evidence="3" id="KW-1185">Reference proteome</keyword>
<dbReference type="Proteomes" id="UP000254425">
    <property type="component" value="Chromosome"/>
</dbReference>
<organism evidence="2 3">
    <name type="scientific">Streptomyces armeniacus</name>
    <dbReference type="NCBI Taxonomy" id="83291"/>
    <lineage>
        <taxon>Bacteria</taxon>
        <taxon>Bacillati</taxon>
        <taxon>Actinomycetota</taxon>
        <taxon>Actinomycetes</taxon>
        <taxon>Kitasatosporales</taxon>
        <taxon>Streptomycetaceae</taxon>
        <taxon>Streptomyces</taxon>
    </lineage>
</organism>
<feature type="compositionally biased region" description="Polar residues" evidence="1">
    <location>
        <begin position="80"/>
        <end position="89"/>
    </location>
</feature>
<evidence type="ECO:0000313" key="2">
    <source>
        <dbReference type="EMBL" id="AXK34407.1"/>
    </source>
</evidence>
<reference evidence="2 3" key="1">
    <citation type="submission" date="2018-07" db="EMBL/GenBank/DDBJ databases">
        <title>Draft genome of the type strain Streptomyces armeniacus ATCC 15676.</title>
        <authorList>
            <person name="Labana P."/>
            <person name="Gosse J.T."/>
            <person name="Boddy C.N."/>
        </authorList>
    </citation>
    <scope>NUCLEOTIDE SEQUENCE [LARGE SCALE GENOMIC DNA]</scope>
    <source>
        <strain evidence="2 3">ATCC 15676</strain>
    </source>
</reference>
<dbReference type="KEGG" id="sarm:DVA86_18895"/>